<protein>
    <submittedName>
        <fullName evidence="2">Uncharacterized protein</fullName>
    </submittedName>
</protein>
<dbReference type="EMBL" id="JAAMPI010000980">
    <property type="protein sequence ID" value="KAF4627369.1"/>
    <property type="molecule type" value="Genomic_DNA"/>
</dbReference>
<evidence type="ECO:0000256" key="1">
    <source>
        <dbReference type="SAM" id="MobiDB-lite"/>
    </source>
</evidence>
<evidence type="ECO:0000313" key="2">
    <source>
        <dbReference type="EMBL" id="KAF4627369.1"/>
    </source>
</evidence>
<reference evidence="2 3" key="1">
    <citation type="submission" date="2020-03" db="EMBL/GenBank/DDBJ databases">
        <title>Draft Genome Sequence of Cudoniella acicularis.</title>
        <authorList>
            <person name="Buettner E."/>
            <person name="Kellner H."/>
        </authorList>
    </citation>
    <scope>NUCLEOTIDE SEQUENCE [LARGE SCALE GENOMIC DNA]</scope>
    <source>
        <strain evidence="2 3">DSM 108380</strain>
    </source>
</reference>
<dbReference type="AlphaFoldDB" id="A0A8H4RET1"/>
<name>A0A8H4RET1_9HELO</name>
<dbReference type="Proteomes" id="UP000566819">
    <property type="component" value="Unassembled WGS sequence"/>
</dbReference>
<organism evidence="2 3">
    <name type="scientific">Cudoniella acicularis</name>
    <dbReference type="NCBI Taxonomy" id="354080"/>
    <lineage>
        <taxon>Eukaryota</taxon>
        <taxon>Fungi</taxon>
        <taxon>Dikarya</taxon>
        <taxon>Ascomycota</taxon>
        <taxon>Pezizomycotina</taxon>
        <taxon>Leotiomycetes</taxon>
        <taxon>Helotiales</taxon>
        <taxon>Tricladiaceae</taxon>
        <taxon>Cudoniella</taxon>
    </lineage>
</organism>
<comment type="caution">
    <text evidence="2">The sequence shown here is derived from an EMBL/GenBank/DDBJ whole genome shotgun (WGS) entry which is preliminary data.</text>
</comment>
<feature type="compositionally biased region" description="Acidic residues" evidence="1">
    <location>
        <begin position="55"/>
        <end position="66"/>
    </location>
</feature>
<sequence length="250" mass="28344">MSRGIGGCYQIEHTSPSADEPTQSMDDEQNQKGLDDQDSEDSNSEDQDKQGQESDNPDDATPEPEELPALPSPSQQPEPLSQEDRDKFSISVAHNIVFDLLNKGSLDQARLILGNRIPVSRKFTAVEKLIRAIWEVVSRDCSTFDTRVMAMRALMCIALEIGTASEKRLREDLIICEVPSTILRYITNIVENLEPVKKEKFWVNGKWERDMHIMKKTMCGYGKGRDFNVEVEVIIDRCRPKHIAEIGHVE</sequence>
<accession>A0A8H4RET1</accession>
<proteinExistence type="predicted"/>
<evidence type="ECO:0000313" key="3">
    <source>
        <dbReference type="Proteomes" id="UP000566819"/>
    </source>
</evidence>
<feature type="compositionally biased region" description="Polar residues" evidence="1">
    <location>
        <begin position="12"/>
        <end position="24"/>
    </location>
</feature>
<feature type="compositionally biased region" description="Acidic residues" evidence="1">
    <location>
        <begin position="36"/>
        <end position="45"/>
    </location>
</feature>
<gene>
    <name evidence="2" type="ORF">G7Y89_g10784</name>
</gene>
<feature type="region of interest" description="Disordered" evidence="1">
    <location>
        <begin position="1"/>
        <end position="84"/>
    </location>
</feature>
<keyword evidence="3" id="KW-1185">Reference proteome</keyword>